<comment type="similarity">
    <text evidence="2 7">Belongs to the class-I pyridoxal-phosphate-dependent aminotransferase family.</text>
</comment>
<evidence type="ECO:0000313" key="9">
    <source>
        <dbReference type="EMBL" id="MCQ8278827.1"/>
    </source>
</evidence>
<dbReference type="EMBL" id="JAMSKV010000008">
    <property type="protein sequence ID" value="MCQ8278827.1"/>
    <property type="molecule type" value="Genomic_DNA"/>
</dbReference>
<evidence type="ECO:0000256" key="4">
    <source>
        <dbReference type="ARBA" id="ARBA00022679"/>
    </source>
</evidence>
<dbReference type="SUPFAM" id="SSF53383">
    <property type="entry name" value="PLP-dependent transferases"/>
    <property type="match status" value="1"/>
</dbReference>
<dbReference type="Proteomes" id="UP001524587">
    <property type="component" value="Unassembled WGS sequence"/>
</dbReference>
<evidence type="ECO:0000256" key="1">
    <source>
        <dbReference type="ARBA" id="ARBA00001933"/>
    </source>
</evidence>
<evidence type="ECO:0000256" key="2">
    <source>
        <dbReference type="ARBA" id="ARBA00007441"/>
    </source>
</evidence>
<dbReference type="RefSeq" id="WP_422864307.1">
    <property type="nucleotide sequence ID" value="NZ_JAMSKV010000008.1"/>
</dbReference>
<dbReference type="CDD" id="cd00609">
    <property type="entry name" value="AAT_like"/>
    <property type="match status" value="1"/>
</dbReference>
<dbReference type="InterPro" id="IPR050596">
    <property type="entry name" value="AspAT/PAT-like"/>
</dbReference>
<evidence type="ECO:0000256" key="3">
    <source>
        <dbReference type="ARBA" id="ARBA00022576"/>
    </source>
</evidence>
<evidence type="ECO:0000313" key="10">
    <source>
        <dbReference type="Proteomes" id="UP001524587"/>
    </source>
</evidence>
<dbReference type="InterPro" id="IPR004838">
    <property type="entry name" value="NHTrfase_class1_PyrdxlP-BS"/>
</dbReference>
<keyword evidence="3 7" id="KW-0032">Aminotransferase</keyword>
<dbReference type="InterPro" id="IPR015422">
    <property type="entry name" value="PyrdxlP-dep_Trfase_small"/>
</dbReference>
<keyword evidence="4 7" id="KW-0808">Transferase</keyword>
<evidence type="ECO:0000256" key="5">
    <source>
        <dbReference type="ARBA" id="ARBA00022898"/>
    </source>
</evidence>
<dbReference type="InterPro" id="IPR015424">
    <property type="entry name" value="PyrdxlP-dep_Trfase"/>
</dbReference>
<dbReference type="Pfam" id="PF00155">
    <property type="entry name" value="Aminotran_1_2"/>
    <property type="match status" value="1"/>
</dbReference>
<comment type="catalytic activity">
    <reaction evidence="6">
        <text>L-aspartate + 2-oxoglutarate = oxaloacetate + L-glutamate</text>
        <dbReference type="Rhea" id="RHEA:21824"/>
        <dbReference type="ChEBI" id="CHEBI:16452"/>
        <dbReference type="ChEBI" id="CHEBI:16810"/>
        <dbReference type="ChEBI" id="CHEBI:29985"/>
        <dbReference type="ChEBI" id="CHEBI:29991"/>
        <dbReference type="EC" id="2.6.1.1"/>
    </reaction>
</comment>
<gene>
    <name evidence="9" type="ORF">NFI95_10215</name>
</gene>
<dbReference type="PANTHER" id="PTHR46383:SF1">
    <property type="entry name" value="ASPARTATE AMINOTRANSFERASE"/>
    <property type="match status" value="1"/>
</dbReference>
<evidence type="ECO:0000256" key="6">
    <source>
        <dbReference type="ARBA" id="ARBA00049185"/>
    </source>
</evidence>
<evidence type="ECO:0000259" key="8">
    <source>
        <dbReference type="Pfam" id="PF00155"/>
    </source>
</evidence>
<organism evidence="9 10">
    <name type="scientific">Endosaccharibacter trunci</name>
    <dbReference type="NCBI Taxonomy" id="2812733"/>
    <lineage>
        <taxon>Bacteria</taxon>
        <taxon>Pseudomonadati</taxon>
        <taxon>Pseudomonadota</taxon>
        <taxon>Alphaproteobacteria</taxon>
        <taxon>Acetobacterales</taxon>
        <taxon>Acetobacteraceae</taxon>
        <taxon>Endosaccharibacter</taxon>
    </lineage>
</organism>
<dbReference type="Gene3D" id="3.90.1150.10">
    <property type="entry name" value="Aspartate Aminotransferase, domain 1"/>
    <property type="match status" value="1"/>
</dbReference>
<dbReference type="InterPro" id="IPR004839">
    <property type="entry name" value="Aminotransferase_I/II_large"/>
</dbReference>
<keyword evidence="10" id="KW-1185">Reference proteome</keyword>
<dbReference type="EC" id="2.6.1.-" evidence="7"/>
<name>A0ABT1W7H2_9PROT</name>
<reference evidence="9 10" key="1">
    <citation type="submission" date="2022-06" db="EMBL/GenBank/DDBJ databases">
        <title>Endosaccharibacter gen. nov., sp. nov., endophytic bacteria isolated from sugarcane.</title>
        <authorList>
            <person name="Pitiwittayakul N."/>
            <person name="Yukphan P."/>
            <person name="Charoenyingcharoen P."/>
            <person name="Tanasupawat S."/>
        </authorList>
    </citation>
    <scope>NUCLEOTIDE SEQUENCE [LARGE SCALE GENOMIC DNA]</scope>
    <source>
        <strain evidence="9 10">KSS8</strain>
    </source>
</reference>
<dbReference type="InterPro" id="IPR015421">
    <property type="entry name" value="PyrdxlP-dep_Trfase_major"/>
</dbReference>
<keyword evidence="5" id="KW-0663">Pyridoxal phosphate</keyword>
<accession>A0ABT1W7H2</accession>
<sequence>MPPLALRLASVEAPATIAMSVRARALRAQGHDVISLALGEPDFDTPAHAMDAAHGAALAGQTKYPPIDGTPALKQAVRAKFARENGLDFADNEIIVGNGAKQLLFNALMATIDPGSEVVIPTPYWASYPLTVELLGGTPVFAPCLEADGFRLRPEALDAAITPRTRWVILNFPNNPTGAISTRADLESLAAVLERHPDVWILCDEIYEQLNFTAEPHASLAAVAPSLRDRILTLTGVSKTYAMTGWRIGFAGGPAALIRGMSVIQSNATSGASPITQAAAVAALNGDQTIVSVMRDTYRRRRDLVIDALRAIPSLSCAVPEGAFYVYPNVSGLIGRTSPGGRLLATDDDVAMALLEETFVATVPGSAFGLSPYLRLSVASSDEALAQACARFDTFCGGCR</sequence>
<proteinExistence type="inferred from homology"/>
<comment type="caution">
    <text evidence="9">The sequence shown here is derived from an EMBL/GenBank/DDBJ whole genome shotgun (WGS) entry which is preliminary data.</text>
</comment>
<feature type="domain" description="Aminotransferase class I/classII large" evidence="8">
    <location>
        <begin position="32"/>
        <end position="392"/>
    </location>
</feature>
<dbReference type="PROSITE" id="PS00105">
    <property type="entry name" value="AA_TRANSFER_CLASS_1"/>
    <property type="match status" value="1"/>
</dbReference>
<dbReference type="GO" id="GO:0008483">
    <property type="term" value="F:transaminase activity"/>
    <property type="evidence" value="ECO:0007669"/>
    <property type="project" value="UniProtKB-KW"/>
</dbReference>
<evidence type="ECO:0000256" key="7">
    <source>
        <dbReference type="RuleBase" id="RU000481"/>
    </source>
</evidence>
<comment type="cofactor">
    <cofactor evidence="1 7">
        <name>pyridoxal 5'-phosphate</name>
        <dbReference type="ChEBI" id="CHEBI:597326"/>
    </cofactor>
</comment>
<dbReference type="Gene3D" id="3.40.640.10">
    <property type="entry name" value="Type I PLP-dependent aspartate aminotransferase-like (Major domain)"/>
    <property type="match status" value="1"/>
</dbReference>
<dbReference type="PANTHER" id="PTHR46383">
    <property type="entry name" value="ASPARTATE AMINOTRANSFERASE"/>
    <property type="match status" value="1"/>
</dbReference>
<protein>
    <recommendedName>
        <fullName evidence="7">Aminotransferase</fullName>
        <ecNumber evidence="7">2.6.1.-</ecNumber>
    </recommendedName>
</protein>